<feature type="region of interest" description="Disordered" evidence="2">
    <location>
        <begin position="131"/>
        <end position="153"/>
    </location>
</feature>
<dbReference type="GO" id="GO:0016791">
    <property type="term" value="F:phosphatase activity"/>
    <property type="evidence" value="ECO:0007669"/>
    <property type="project" value="TreeGrafter"/>
</dbReference>
<dbReference type="PANTHER" id="PTHR43156">
    <property type="entry name" value="STAGE II SPORULATION PROTEIN E-RELATED"/>
    <property type="match status" value="1"/>
</dbReference>
<feature type="domain" description="GAF" evidence="3">
    <location>
        <begin position="195"/>
        <end position="341"/>
    </location>
</feature>
<evidence type="ECO:0000313" key="4">
    <source>
        <dbReference type="EMBL" id="XBO43786.1"/>
    </source>
</evidence>
<accession>A0AAU7JTP6</accession>
<evidence type="ECO:0000256" key="1">
    <source>
        <dbReference type="ARBA" id="ARBA00022801"/>
    </source>
</evidence>
<dbReference type="InterPro" id="IPR003018">
    <property type="entry name" value="GAF"/>
</dbReference>
<dbReference type="Pfam" id="PF08448">
    <property type="entry name" value="PAS_4"/>
    <property type="match status" value="1"/>
</dbReference>
<protein>
    <submittedName>
        <fullName evidence="4">GAF domain-containing protein</fullName>
    </submittedName>
</protein>
<gene>
    <name evidence="4" type="ORF">ABEG17_00195</name>
</gene>
<dbReference type="Pfam" id="PF13185">
    <property type="entry name" value="GAF_2"/>
    <property type="match status" value="2"/>
</dbReference>
<dbReference type="InterPro" id="IPR029016">
    <property type="entry name" value="GAF-like_dom_sf"/>
</dbReference>
<dbReference type="AlphaFoldDB" id="A0AAU7JTP6"/>
<evidence type="ECO:0000256" key="2">
    <source>
        <dbReference type="SAM" id="MobiDB-lite"/>
    </source>
</evidence>
<dbReference type="PANTHER" id="PTHR43156:SF2">
    <property type="entry name" value="STAGE II SPORULATION PROTEIN E"/>
    <property type="match status" value="1"/>
</dbReference>
<dbReference type="EMBL" id="CP157483">
    <property type="protein sequence ID" value="XBO43786.1"/>
    <property type="molecule type" value="Genomic_DNA"/>
</dbReference>
<organism evidence="4">
    <name type="scientific">Pedococcus sp. KACC 23699</name>
    <dbReference type="NCBI Taxonomy" id="3149228"/>
    <lineage>
        <taxon>Bacteria</taxon>
        <taxon>Bacillati</taxon>
        <taxon>Actinomycetota</taxon>
        <taxon>Actinomycetes</taxon>
        <taxon>Micrococcales</taxon>
        <taxon>Intrasporangiaceae</taxon>
        <taxon>Pedococcus</taxon>
    </lineage>
</organism>
<reference evidence="4" key="1">
    <citation type="submission" date="2024-05" db="EMBL/GenBank/DDBJ databases">
        <authorList>
            <person name="Kim S."/>
            <person name="Heo J."/>
            <person name="Choi H."/>
            <person name="Choi Y."/>
            <person name="Kwon S.-W."/>
            <person name="Kim Y."/>
        </authorList>
    </citation>
    <scope>NUCLEOTIDE SEQUENCE</scope>
    <source>
        <strain evidence="4">KACC 23699</strain>
    </source>
</reference>
<dbReference type="Gene3D" id="1.20.5.1930">
    <property type="match status" value="1"/>
</dbReference>
<proteinExistence type="predicted"/>
<dbReference type="Gene3D" id="3.30.450.40">
    <property type="match status" value="2"/>
</dbReference>
<feature type="domain" description="GAF" evidence="3">
    <location>
        <begin position="361"/>
        <end position="512"/>
    </location>
</feature>
<dbReference type="RefSeq" id="WP_406831235.1">
    <property type="nucleotide sequence ID" value="NZ_CP157483.1"/>
</dbReference>
<sequence length="590" mass="61475">MSRAAGGAEALDETDPQSVAVAVLDRAGVIVEVNEAWSAFARENGGDPARTGIGASYLAVCESATGDPGAARVAAAIRAACAGELTVPVTVRIPGDAPDRPRSFDVSVSSRYASDGVCVGATVTLTPTVEDARPVPTVPDGSARSSPELSFPDGPRLQLEEAIGLLKDHAESVLKAQGRLRALLRASTSVASDLSMAVVLRQIVSAARELVGARSAALGVVGHDGAPAQFIAEGPDVGMVERMAVWPGGGVAPDTVLRYPQHHLPVDMPGPPAGAGDPGVDPPPDSLLVAPIRIRDRVFGTLYLIESLRGEFTAEDEQLVAAFASAASSAIENARLYQETEQNRKWLAASAEVTQQLFAGTSDQHLELVVRFAAKGAGADLANLVLSTGEGDSRQWSVKAAVGLLADRVMGAPVDVETAVGQVILSGKPVLLEDYASQVGDGGLYGFQDSGIVVGSMVCAPLLVQNEVVGVMSVGRVAGHGSFTETDMEQLAVFTGHAGRALELAQARDTHAALTRMEDHERIAADLHDHVIRELFTIGIGLQGLVHRVPGIEDKRKVLGYADGIDHVIARIRATVFELKDGRPSAEGDA</sequence>
<evidence type="ECO:0000259" key="3">
    <source>
        <dbReference type="SMART" id="SM00065"/>
    </source>
</evidence>
<dbReference type="SUPFAM" id="SSF55781">
    <property type="entry name" value="GAF domain-like"/>
    <property type="match status" value="2"/>
</dbReference>
<name>A0AAU7JTP6_9MICO</name>
<dbReference type="InterPro" id="IPR013656">
    <property type="entry name" value="PAS_4"/>
</dbReference>
<keyword evidence="1" id="KW-0378">Hydrolase</keyword>
<dbReference type="SMART" id="SM00065">
    <property type="entry name" value="GAF"/>
    <property type="match status" value="2"/>
</dbReference>
<dbReference type="InterPro" id="IPR052016">
    <property type="entry name" value="Bact_Sigma-Reg"/>
</dbReference>